<sequence>MTNIDVSLFLGVLYWCLGSRPCAHGVLPDASSRGGSRGGQGKQGCRPAGIRAPRQAFGTLDLRRSGRVGVAHPPHTPEPQPRRPAPAGPFRQGPGTFRSGEGDAATRAAGPTRRLARRACSARSFGRHRCSAHVGLGLRGEAGAGRPGRRSSRPSPHHSERPRLYPGGMEVSRGHSGGGPLAAFLRARRNGARPEQHRLAVGAQRQVPGLRRDEVAFLAGISTDYYVRLEQGRERRPSPAVVEGLCHALLLDTVAARYLRELTITGTAVGEETPRMGADRLEAVDQLLGSMTVPALLVNRWLDIVGSNVLGDFLHEGMEPRDNYARLVFLAPGAQAFFTEWPELARCMVAALRAQAGSEVGSARLTQLLKELAAHSDVFRTAWGEHHLYEKAIDRKLFQHPRVGSLALDQHVLELPGSDGHRIWAFHPADDATSNALVRLASSAPPFGRPSPEAADLTTKEGNRRSGCERKDQAPGAA</sequence>
<dbReference type="PANTHER" id="PTHR35010:SF2">
    <property type="entry name" value="BLL4672 PROTEIN"/>
    <property type="match status" value="1"/>
</dbReference>
<reference evidence="3 4" key="1">
    <citation type="submission" date="2024-10" db="EMBL/GenBank/DDBJ databases">
        <title>The Natural Products Discovery Center: Release of the First 8490 Sequenced Strains for Exploring Actinobacteria Biosynthetic Diversity.</title>
        <authorList>
            <person name="Kalkreuter E."/>
            <person name="Kautsar S.A."/>
            <person name="Yang D."/>
            <person name="Bader C.D."/>
            <person name="Teijaro C.N."/>
            <person name="Fluegel L."/>
            <person name="Davis C.M."/>
            <person name="Simpson J.R."/>
            <person name="Lauterbach L."/>
            <person name="Steele A.D."/>
            <person name="Gui C."/>
            <person name="Meng S."/>
            <person name="Li G."/>
            <person name="Viehrig K."/>
            <person name="Ye F."/>
            <person name="Su P."/>
            <person name="Kiefer A.F."/>
            <person name="Nichols A."/>
            <person name="Cepeda A.J."/>
            <person name="Yan W."/>
            <person name="Fan B."/>
            <person name="Jiang Y."/>
            <person name="Adhikari A."/>
            <person name="Zheng C.-J."/>
            <person name="Schuster L."/>
            <person name="Cowan T.M."/>
            <person name="Smanski M.J."/>
            <person name="Chevrette M.G."/>
            <person name="De Carvalho L.P.S."/>
            <person name="Shen B."/>
        </authorList>
    </citation>
    <scope>NUCLEOTIDE SEQUENCE [LARGE SCALE GENOMIC DNA]</scope>
    <source>
        <strain evidence="3 4">NPDC018013</strain>
    </source>
</reference>
<proteinExistence type="predicted"/>
<dbReference type="RefSeq" id="WP_397675024.1">
    <property type="nucleotide sequence ID" value="NZ_JBIRGH010000021.1"/>
</dbReference>
<evidence type="ECO:0000313" key="3">
    <source>
        <dbReference type="EMBL" id="MFH8588098.1"/>
    </source>
</evidence>
<dbReference type="InterPro" id="IPR010982">
    <property type="entry name" value="Lambda_DNA-bd_dom_sf"/>
</dbReference>
<accession>A0ABW7RJ40</accession>
<gene>
    <name evidence="3" type="ORF">ACH4GP_27485</name>
</gene>
<feature type="compositionally biased region" description="Basic and acidic residues" evidence="1">
    <location>
        <begin position="458"/>
        <end position="478"/>
    </location>
</feature>
<feature type="domain" description="MmyB-like transcription regulator ligand binding" evidence="2">
    <location>
        <begin position="282"/>
        <end position="440"/>
    </location>
</feature>
<evidence type="ECO:0000256" key="1">
    <source>
        <dbReference type="SAM" id="MobiDB-lite"/>
    </source>
</evidence>
<dbReference type="InterPro" id="IPR041413">
    <property type="entry name" value="MLTR_LBD"/>
</dbReference>
<dbReference type="Gene3D" id="3.30.450.180">
    <property type="match status" value="1"/>
</dbReference>
<feature type="region of interest" description="Disordered" evidence="1">
    <location>
        <begin position="29"/>
        <end position="115"/>
    </location>
</feature>
<dbReference type="SUPFAM" id="SSF47413">
    <property type="entry name" value="lambda repressor-like DNA-binding domains"/>
    <property type="match status" value="1"/>
</dbReference>
<organism evidence="3 4">
    <name type="scientific">Streptomyces celluloflavus</name>
    <dbReference type="NCBI Taxonomy" id="58344"/>
    <lineage>
        <taxon>Bacteria</taxon>
        <taxon>Bacillati</taxon>
        <taxon>Actinomycetota</taxon>
        <taxon>Actinomycetes</taxon>
        <taxon>Kitasatosporales</taxon>
        <taxon>Streptomycetaceae</taxon>
        <taxon>Streptomyces</taxon>
    </lineage>
</organism>
<keyword evidence="4" id="KW-1185">Reference proteome</keyword>
<dbReference type="InterPro" id="IPR001387">
    <property type="entry name" value="Cro/C1-type_HTH"/>
</dbReference>
<comment type="caution">
    <text evidence="3">The sequence shown here is derived from an EMBL/GenBank/DDBJ whole genome shotgun (WGS) entry which is preliminary data.</text>
</comment>
<dbReference type="Proteomes" id="UP001610990">
    <property type="component" value="Unassembled WGS sequence"/>
</dbReference>
<feature type="region of interest" description="Disordered" evidence="1">
    <location>
        <begin position="138"/>
        <end position="179"/>
    </location>
</feature>
<dbReference type="Gene3D" id="1.10.260.40">
    <property type="entry name" value="lambda repressor-like DNA-binding domains"/>
    <property type="match status" value="1"/>
</dbReference>
<evidence type="ECO:0000259" key="2">
    <source>
        <dbReference type="Pfam" id="PF17765"/>
    </source>
</evidence>
<feature type="region of interest" description="Disordered" evidence="1">
    <location>
        <begin position="442"/>
        <end position="478"/>
    </location>
</feature>
<name>A0ABW7RJ40_9ACTN</name>
<feature type="compositionally biased region" description="Basic residues" evidence="1">
    <location>
        <begin position="147"/>
        <end position="156"/>
    </location>
</feature>
<dbReference type="Pfam" id="PF13560">
    <property type="entry name" value="HTH_31"/>
    <property type="match status" value="1"/>
</dbReference>
<dbReference type="CDD" id="cd00093">
    <property type="entry name" value="HTH_XRE"/>
    <property type="match status" value="1"/>
</dbReference>
<protein>
    <submittedName>
        <fullName evidence="3">Helix-turn-helix domain-containing protein</fullName>
    </submittedName>
</protein>
<dbReference type="PANTHER" id="PTHR35010">
    <property type="entry name" value="BLL4672 PROTEIN-RELATED"/>
    <property type="match status" value="1"/>
</dbReference>
<dbReference type="Pfam" id="PF17765">
    <property type="entry name" value="MLTR_LBD"/>
    <property type="match status" value="1"/>
</dbReference>
<evidence type="ECO:0000313" key="4">
    <source>
        <dbReference type="Proteomes" id="UP001610990"/>
    </source>
</evidence>
<feature type="compositionally biased region" description="Pro residues" evidence="1">
    <location>
        <begin position="74"/>
        <end position="87"/>
    </location>
</feature>
<dbReference type="EMBL" id="JBIRGH010000021">
    <property type="protein sequence ID" value="MFH8588098.1"/>
    <property type="molecule type" value="Genomic_DNA"/>
</dbReference>